<evidence type="ECO:0000256" key="6">
    <source>
        <dbReference type="ARBA" id="ARBA00022824"/>
    </source>
</evidence>
<gene>
    <name evidence="16" type="ORF">CANCADRAFT_130429</name>
</gene>
<evidence type="ECO:0000313" key="17">
    <source>
        <dbReference type="Proteomes" id="UP000095023"/>
    </source>
</evidence>
<keyword evidence="17" id="KW-1185">Reference proteome</keyword>
<evidence type="ECO:0000256" key="14">
    <source>
        <dbReference type="SAM" id="MobiDB-lite"/>
    </source>
</evidence>
<dbReference type="PROSITE" id="PS50255">
    <property type="entry name" value="CYTOCHROME_B5_2"/>
    <property type="match status" value="1"/>
</dbReference>
<dbReference type="InterPro" id="IPR036400">
    <property type="entry name" value="Cyt_B5-like_heme/steroid_sf"/>
</dbReference>
<dbReference type="Pfam" id="PF00173">
    <property type="entry name" value="Cyt-b5"/>
    <property type="match status" value="1"/>
</dbReference>
<dbReference type="PROSITE" id="PS00191">
    <property type="entry name" value="CYTOCHROME_B5_1"/>
    <property type="match status" value="1"/>
</dbReference>
<dbReference type="InterPro" id="IPR050668">
    <property type="entry name" value="Cytochrome_b5"/>
</dbReference>
<evidence type="ECO:0000256" key="12">
    <source>
        <dbReference type="ARBA" id="ARBA00038168"/>
    </source>
</evidence>
<dbReference type="PRINTS" id="PR00363">
    <property type="entry name" value="CYTOCHROMEB5"/>
</dbReference>
<evidence type="ECO:0000256" key="3">
    <source>
        <dbReference type="ARBA" id="ARBA00022617"/>
    </source>
</evidence>
<keyword evidence="4 13" id="KW-0812">Transmembrane</keyword>
<evidence type="ECO:0000256" key="10">
    <source>
        <dbReference type="ARBA" id="ARBA00023136"/>
    </source>
</evidence>
<proteinExistence type="inferred from homology"/>
<sequence length="130" mass="13679">MSREITLEEVAQHDSKDSLWLVVRGKVIDATKFLDDHPGGVEVIYDVAGQDATESYEDIGHSSEADAMLRDMEIGILKDTGVPAASKSSKSASTASASSASSGSTSAMPYLAIAAALAAFAFYYLNVIQS</sequence>
<keyword evidence="3 13" id="KW-0349">Heme</keyword>
<evidence type="ECO:0000256" key="1">
    <source>
        <dbReference type="ARBA" id="ARBA00004131"/>
    </source>
</evidence>
<dbReference type="PANTHER" id="PTHR19359">
    <property type="entry name" value="CYTOCHROME B5"/>
    <property type="match status" value="1"/>
</dbReference>
<feature type="domain" description="Cytochrome b5 heme-binding" evidence="15">
    <location>
        <begin position="2"/>
        <end position="78"/>
    </location>
</feature>
<dbReference type="InterPro" id="IPR018506">
    <property type="entry name" value="Cyt_B5_heme-BS"/>
</dbReference>
<evidence type="ECO:0000256" key="9">
    <source>
        <dbReference type="ARBA" id="ARBA00023004"/>
    </source>
</evidence>
<dbReference type="InterPro" id="IPR001199">
    <property type="entry name" value="Cyt_B5-like_heme/steroid-bd"/>
</dbReference>
<dbReference type="FunFam" id="3.10.120.10:FF:000002">
    <property type="entry name" value="Cytochrome b5 type B"/>
    <property type="match status" value="1"/>
</dbReference>
<keyword evidence="7" id="KW-0492">Microsome</keyword>
<keyword evidence="2" id="KW-0813">Transport</keyword>
<evidence type="ECO:0000256" key="11">
    <source>
        <dbReference type="ARBA" id="ARBA00037877"/>
    </source>
</evidence>
<evidence type="ECO:0000256" key="7">
    <source>
        <dbReference type="ARBA" id="ARBA00022848"/>
    </source>
</evidence>
<dbReference type="Gene3D" id="3.10.120.10">
    <property type="entry name" value="Cytochrome b5-like heme/steroid binding domain"/>
    <property type="match status" value="1"/>
</dbReference>
<dbReference type="PANTHER" id="PTHR19359:SF150">
    <property type="entry name" value="CYTOCHROME B5"/>
    <property type="match status" value="1"/>
</dbReference>
<reference evidence="17" key="1">
    <citation type="submission" date="2016-02" db="EMBL/GenBank/DDBJ databases">
        <title>Comparative genomics of biotechnologically important yeasts.</title>
        <authorList>
            <consortium name="DOE Joint Genome Institute"/>
            <person name="Riley R."/>
            <person name="Haridas S."/>
            <person name="Wolfe K.H."/>
            <person name="Lopes M.R."/>
            <person name="Hittinger C.T."/>
            <person name="Goker M."/>
            <person name="Salamov A."/>
            <person name="Wisecaver J."/>
            <person name="Long T.M."/>
            <person name="Aerts A.L."/>
            <person name="Barry K."/>
            <person name="Choi C."/>
            <person name="Clum A."/>
            <person name="Coughlan A.Y."/>
            <person name="Deshpande S."/>
            <person name="Douglass A.P."/>
            <person name="Hanson S.J."/>
            <person name="Klenk H.-P."/>
            <person name="Labutti K."/>
            <person name="Lapidus A."/>
            <person name="Lindquist E."/>
            <person name="Lipzen A."/>
            <person name="Meier-Kolthoff J.P."/>
            <person name="Ohm R.A."/>
            <person name="Otillar R.P."/>
            <person name="Pangilinan J."/>
            <person name="Peng Y."/>
            <person name="Rokas A."/>
            <person name="Rosa C.A."/>
            <person name="Scheuner C."/>
            <person name="Sibirny A.A."/>
            <person name="Slot J.C."/>
            <person name="Stielow J.B."/>
            <person name="Sun H."/>
            <person name="Kurtzman C.P."/>
            <person name="Blackwell M."/>
            <person name="Jeffries T.W."/>
            <person name="Grigoriev I.V."/>
        </authorList>
    </citation>
    <scope>NUCLEOTIDE SEQUENCE [LARGE SCALE GENOMIC DNA]</scope>
    <source>
        <strain evidence="17">NRRL Y-17796</strain>
    </source>
</reference>
<accession>A0A1E4TAX5</accession>
<keyword evidence="5 13" id="KW-0479">Metal-binding</keyword>
<keyword evidence="6" id="KW-0256">Endoplasmic reticulum</keyword>
<evidence type="ECO:0000313" key="16">
    <source>
        <dbReference type="EMBL" id="ODV88881.1"/>
    </source>
</evidence>
<dbReference type="AlphaFoldDB" id="A0A1E4TAX5"/>
<feature type="region of interest" description="Disordered" evidence="14">
    <location>
        <begin position="83"/>
        <end position="105"/>
    </location>
</feature>
<feature type="transmembrane region" description="Helical" evidence="13">
    <location>
        <begin position="107"/>
        <end position="125"/>
    </location>
</feature>
<evidence type="ECO:0000256" key="5">
    <source>
        <dbReference type="ARBA" id="ARBA00022723"/>
    </source>
</evidence>
<keyword evidence="9 13" id="KW-0408">Iron</keyword>
<protein>
    <recommendedName>
        <fullName evidence="15">Cytochrome b5 heme-binding domain-containing protein</fullName>
    </recommendedName>
</protein>
<comment type="similarity">
    <text evidence="12 13">Belongs to the cytochrome b5 family.</text>
</comment>
<dbReference type="GO" id="GO:0020037">
    <property type="term" value="F:heme binding"/>
    <property type="evidence" value="ECO:0007669"/>
    <property type="project" value="UniProtKB-UniRule"/>
</dbReference>
<evidence type="ECO:0000256" key="4">
    <source>
        <dbReference type="ARBA" id="ARBA00022692"/>
    </source>
</evidence>
<keyword evidence="10 13" id="KW-0472">Membrane</keyword>
<dbReference type="Proteomes" id="UP000095023">
    <property type="component" value="Unassembled WGS sequence"/>
</dbReference>
<comment type="subcellular location">
    <subcellularLocation>
        <location evidence="1">Endoplasmic reticulum membrane</location>
        <topology evidence="1">Single-pass membrane protein</topology>
        <orientation evidence="1">Cytoplasmic side</orientation>
    </subcellularLocation>
    <subcellularLocation>
        <location evidence="11">Microsome membrane</location>
        <topology evidence="11">Single-pass membrane protein</topology>
        <orientation evidence="11">Cytoplasmic side</orientation>
    </subcellularLocation>
</comment>
<evidence type="ECO:0000256" key="8">
    <source>
        <dbReference type="ARBA" id="ARBA00022982"/>
    </source>
</evidence>
<dbReference type="OrthoDB" id="260519at2759"/>
<dbReference type="SUPFAM" id="SSF55856">
    <property type="entry name" value="Cytochrome b5-like heme/steroid binding domain"/>
    <property type="match status" value="1"/>
</dbReference>
<keyword evidence="8" id="KW-0249">Electron transport</keyword>
<evidence type="ECO:0000259" key="15">
    <source>
        <dbReference type="PROSITE" id="PS50255"/>
    </source>
</evidence>
<dbReference type="GO" id="GO:0005789">
    <property type="term" value="C:endoplasmic reticulum membrane"/>
    <property type="evidence" value="ECO:0007669"/>
    <property type="project" value="UniProtKB-SubCell"/>
</dbReference>
<name>A0A1E4TAX5_9ASCO</name>
<organism evidence="16 17">
    <name type="scientific">Tortispora caseinolytica NRRL Y-17796</name>
    <dbReference type="NCBI Taxonomy" id="767744"/>
    <lineage>
        <taxon>Eukaryota</taxon>
        <taxon>Fungi</taxon>
        <taxon>Dikarya</taxon>
        <taxon>Ascomycota</taxon>
        <taxon>Saccharomycotina</taxon>
        <taxon>Trigonopsidomycetes</taxon>
        <taxon>Trigonopsidales</taxon>
        <taxon>Trigonopsidaceae</taxon>
        <taxon>Tortispora</taxon>
    </lineage>
</organism>
<dbReference type="GO" id="GO:0046872">
    <property type="term" value="F:metal ion binding"/>
    <property type="evidence" value="ECO:0007669"/>
    <property type="project" value="UniProtKB-UniRule"/>
</dbReference>
<feature type="compositionally biased region" description="Low complexity" evidence="14">
    <location>
        <begin position="84"/>
        <end position="105"/>
    </location>
</feature>
<dbReference type="EMBL" id="KV453843">
    <property type="protein sequence ID" value="ODV88881.1"/>
    <property type="molecule type" value="Genomic_DNA"/>
</dbReference>
<evidence type="ECO:0000256" key="13">
    <source>
        <dbReference type="RuleBase" id="RU362121"/>
    </source>
</evidence>
<evidence type="ECO:0000256" key="2">
    <source>
        <dbReference type="ARBA" id="ARBA00022448"/>
    </source>
</evidence>
<dbReference type="SMART" id="SM01117">
    <property type="entry name" value="Cyt-b5"/>
    <property type="match status" value="1"/>
</dbReference>
<keyword evidence="13" id="KW-1133">Transmembrane helix</keyword>